<dbReference type="RefSeq" id="WP_204415384.1">
    <property type="nucleotide sequence ID" value="NZ_JAFBED010000003.1"/>
</dbReference>
<dbReference type="InterPro" id="IPR041679">
    <property type="entry name" value="DNA2/NAM7-like_C"/>
</dbReference>
<dbReference type="EMBL" id="JAFBED010000003">
    <property type="protein sequence ID" value="MBM7620042.1"/>
    <property type="molecule type" value="Genomic_DNA"/>
</dbReference>
<dbReference type="SUPFAM" id="SSF55874">
    <property type="entry name" value="ATPase domain of HSP90 chaperone/DNA topoisomerase II/histidine kinase"/>
    <property type="match status" value="1"/>
</dbReference>
<dbReference type="Pfam" id="PF13087">
    <property type="entry name" value="AAA_12"/>
    <property type="match status" value="1"/>
</dbReference>
<dbReference type="GO" id="GO:0004386">
    <property type="term" value="F:helicase activity"/>
    <property type="evidence" value="ECO:0007669"/>
    <property type="project" value="UniProtKB-KW"/>
</dbReference>
<feature type="domain" description="DNA2/NAM7 helicase-like C-terminal" evidence="6">
    <location>
        <begin position="1323"/>
        <end position="1513"/>
    </location>
</feature>
<evidence type="ECO:0000256" key="4">
    <source>
        <dbReference type="ARBA" id="ARBA00022840"/>
    </source>
</evidence>
<dbReference type="InterPro" id="IPR058210">
    <property type="entry name" value="SACS/Nov_dom"/>
</dbReference>
<evidence type="ECO:0000259" key="7">
    <source>
        <dbReference type="Pfam" id="PF25794"/>
    </source>
</evidence>
<organism evidence="8 9">
    <name type="scientific">Sutcliffiella tianshenii</name>
    <dbReference type="NCBI Taxonomy" id="1463404"/>
    <lineage>
        <taxon>Bacteria</taxon>
        <taxon>Bacillati</taxon>
        <taxon>Bacillota</taxon>
        <taxon>Bacilli</taxon>
        <taxon>Bacillales</taxon>
        <taxon>Bacillaceae</taxon>
        <taxon>Sutcliffiella</taxon>
    </lineage>
</organism>
<evidence type="ECO:0000256" key="5">
    <source>
        <dbReference type="SAM" id="MobiDB-lite"/>
    </source>
</evidence>
<keyword evidence="9" id="KW-1185">Reference proteome</keyword>
<feature type="region of interest" description="Disordered" evidence="5">
    <location>
        <begin position="882"/>
        <end position="911"/>
    </location>
</feature>
<dbReference type="Pfam" id="PF13245">
    <property type="entry name" value="AAA_19"/>
    <property type="match status" value="1"/>
</dbReference>
<dbReference type="CDD" id="cd18808">
    <property type="entry name" value="SF1_C_Upf1"/>
    <property type="match status" value="1"/>
</dbReference>
<evidence type="ECO:0000313" key="8">
    <source>
        <dbReference type="EMBL" id="MBM7620042.1"/>
    </source>
</evidence>
<dbReference type="InterPro" id="IPR036890">
    <property type="entry name" value="HATPase_C_sf"/>
</dbReference>
<name>A0ABS2P077_9BACI</name>
<keyword evidence="1" id="KW-0547">Nucleotide-binding</keyword>
<dbReference type="Gene3D" id="3.40.50.300">
    <property type="entry name" value="P-loop containing nucleotide triphosphate hydrolases"/>
    <property type="match status" value="2"/>
</dbReference>
<dbReference type="InterPro" id="IPR047187">
    <property type="entry name" value="SF1_C_Upf1"/>
</dbReference>
<reference evidence="8 9" key="1">
    <citation type="submission" date="2021-01" db="EMBL/GenBank/DDBJ databases">
        <title>Genomic Encyclopedia of Type Strains, Phase IV (KMG-IV): sequencing the most valuable type-strain genomes for metagenomic binning, comparative biology and taxonomic classification.</title>
        <authorList>
            <person name="Goeker M."/>
        </authorList>
    </citation>
    <scope>NUCLEOTIDE SEQUENCE [LARGE SCALE GENOMIC DNA]</scope>
    <source>
        <strain evidence="8 9">DSM 25879</strain>
    </source>
</reference>
<protein>
    <submittedName>
        <fullName evidence="8">Superfamily I DNA and/or RNA helicase</fullName>
    </submittedName>
</protein>
<gene>
    <name evidence="8" type="ORF">JOC95_001894</name>
</gene>
<keyword evidence="2" id="KW-0378">Hydrolase</keyword>
<evidence type="ECO:0000256" key="1">
    <source>
        <dbReference type="ARBA" id="ARBA00022741"/>
    </source>
</evidence>
<feature type="compositionally biased region" description="Acidic residues" evidence="5">
    <location>
        <begin position="891"/>
        <end position="902"/>
    </location>
</feature>
<dbReference type="PANTHER" id="PTHR43788">
    <property type="entry name" value="DNA2/NAM7 HELICASE FAMILY MEMBER"/>
    <property type="match status" value="1"/>
</dbReference>
<dbReference type="PANTHER" id="PTHR43788:SF8">
    <property type="entry name" value="DNA-BINDING PROTEIN SMUBP-2"/>
    <property type="match status" value="1"/>
</dbReference>
<dbReference type="Pfam" id="PF25794">
    <property type="entry name" value="SACS"/>
    <property type="match status" value="1"/>
</dbReference>
<evidence type="ECO:0000259" key="6">
    <source>
        <dbReference type="Pfam" id="PF13087"/>
    </source>
</evidence>
<dbReference type="InterPro" id="IPR050534">
    <property type="entry name" value="Coronavir_polyprotein_1ab"/>
</dbReference>
<accession>A0ABS2P077</accession>
<sequence>MKIQHDIYIDQLSKHREHIADVLDDPAVRGVKTSVVEKYSDQAHFIYELLQNANDAKATSARFTLHRDKLIFAHNGTRRFTVSNPASEEEDSANNTLGDINAITSIANSNKREASIGKFGVGFKSVFQYTSSPHIYDPYIYFKISRFIVPTRIYEDFSGRKKDETLFVFPFNHPERGAVEAYEDISEKLRSLDHPLLFLSYLEDISFDISGILGLYRKSIEQTQHIGNTVAECISLTQNYGGELFEDKLWLFSRKDGIGNSYSVGFFLDEEGKLIAKQYSAFCYFPTKEVTGLNFIIHAPFLLTDSREGIRAGVQHNKEMIGLLAALAADSLVYLRDIGQSIGYPLIKDEIFDIIPYEESKFSDVNDKRKISFMPFYTAILEVMSSEDLLPTTDGFVSKGNAYWAFVPQIAELFTNAQLAAICGNEKAKWVFKSFGRQDTRRKNESLTKYIDSITHVWINEEDIINGWKFGGSKDSLGGINRTFIEAQPVSWLHTFYQWVAETSGRTKLIKKKPIFLNQDRKAVAAFDSNEHVVLFLPTDTEGYNTVLPELLENENTAGFLKQLGVEQPSLRDEIYNRILPLYSDKNRAINTKQNFLKFFEYFKECPRNELDGFIKLIKECKFVRYSSAIDTNIYRGKASLLYFPTEALQKWFQAKPDTKFIEFEEYLQSVGESNKDELVRFFTDLGVKDEPRVLSRELSIEEAYQINSDWKYSSRGRKWTEKYIEGSKEIIEFLIQKQDADLSVMVWDQLLNYVEYGYSSNSLRSVIKGKYEYFYYSQQYSEYDSSEAIRFRTEPWLLNKEGEFVSAGELTQRALSEHYNTSRDEAVELLRYLGIEDEMKDTDYDYHQLTDEQREKIELAEALSDIPQEDLKRFAEHYRANKHTSTHQEDSDESDEEDENDTSSKNPAVTRIAKEISQRAVSAPQTKENTALYQEEAMIETDEDEYSKPSINFSKKIELAKQRSANEIAEIAYLDELTQKAINAEKYTFGWFKALLELESHNSGENTANSREISISFSKVEREEGTSRTLILKHPSRYIPQSMEDLADIPLELHFVDQPMVKVAVEVINVKSYTLRAKLKTNAQIDGVDLSLVTEARIEAKNPVFLLEELRKGFIQLGFDDDYDMKYNLCDNIEFVFGPPGTGKTTHLAGEVILPLMQENHNLKVLVLTPTNKAADVLVRRIMELDTKRSHTEWLVRFGATNDSVIEQSGVFRNKTTDIRAFPKNVTVTTIARFPYDYFLPEGDTRLHLSALKWDYIIIDEASMIPLVNIVFPLYKKTPEKFIIAGDPFQIEPITTVDIWKNENIYTLVELKSFTNPNTKPHQYSVKLLTTQYRSIPEIGEVFSRFTYGGVLHHNRTVNDRRPLLIEDFIDIKPLNIIKFPVSKFESIYRPKRLKSKSNYHVYSALFAFEFVKYMSSLLELANGDEYFRIGLIAPYRAQSDLIDKLMASFIFPKNIDIQVGTIHGFQGDECDIIIALFNPPPTISASKEMFLNKLNILNVSISRARDYLFVLMPDDATENVGNLTMVKRIENLCKQQPDWIELESHSIEELIFGNNSYLEDNSFSTSHQLVNVYGKPEKRYEVRSEDTAVDVQIYD</sequence>
<dbReference type="SUPFAM" id="SSF52540">
    <property type="entry name" value="P-loop containing nucleoside triphosphate hydrolases"/>
    <property type="match status" value="1"/>
</dbReference>
<dbReference type="Proteomes" id="UP000737402">
    <property type="component" value="Unassembled WGS sequence"/>
</dbReference>
<comment type="caution">
    <text evidence="8">The sequence shown here is derived from an EMBL/GenBank/DDBJ whole genome shotgun (WGS) entry which is preliminary data.</text>
</comment>
<evidence type="ECO:0000256" key="3">
    <source>
        <dbReference type="ARBA" id="ARBA00022806"/>
    </source>
</evidence>
<evidence type="ECO:0000256" key="2">
    <source>
        <dbReference type="ARBA" id="ARBA00022801"/>
    </source>
</evidence>
<dbReference type="NCBIfam" id="NF047352">
    <property type="entry name" value="P_loop_sacsin"/>
    <property type="match status" value="1"/>
</dbReference>
<dbReference type="Gene3D" id="3.30.565.10">
    <property type="entry name" value="Histidine kinase-like ATPase, C-terminal domain"/>
    <property type="match status" value="1"/>
</dbReference>
<keyword evidence="4" id="KW-0067">ATP-binding</keyword>
<evidence type="ECO:0000313" key="9">
    <source>
        <dbReference type="Proteomes" id="UP000737402"/>
    </source>
</evidence>
<dbReference type="InterPro" id="IPR027417">
    <property type="entry name" value="P-loop_NTPase"/>
</dbReference>
<keyword evidence="3 8" id="KW-0347">Helicase</keyword>
<feature type="domain" description="Sacsin/Nov" evidence="7">
    <location>
        <begin position="34"/>
        <end position="135"/>
    </location>
</feature>
<proteinExistence type="predicted"/>